<feature type="chain" id="PRO_5041951440" description="Secreted protein" evidence="1">
    <location>
        <begin position="23"/>
        <end position="224"/>
    </location>
</feature>
<reference evidence="2" key="1">
    <citation type="submission" date="2021-06" db="EMBL/GenBank/DDBJ databases">
        <title>Parelaphostrongylus tenuis whole genome reference sequence.</title>
        <authorList>
            <person name="Garwood T.J."/>
            <person name="Larsen P.A."/>
            <person name="Fountain-Jones N.M."/>
            <person name="Garbe J.R."/>
            <person name="Macchietto M.G."/>
            <person name="Kania S.A."/>
            <person name="Gerhold R.W."/>
            <person name="Richards J.E."/>
            <person name="Wolf T.M."/>
        </authorList>
    </citation>
    <scope>NUCLEOTIDE SEQUENCE</scope>
    <source>
        <strain evidence="2">MNPRO001-30</strain>
        <tissue evidence="2">Meninges</tissue>
    </source>
</reference>
<feature type="signal peptide" evidence="1">
    <location>
        <begin position="1"/>
        <end position="22"/>
    </location>
</feature>
<comment type="caution">
    <text evidence="2">The sequence shown here is derived from an EMBL/GenBank/DDBJ whole genome shotgun (WGS) entry which is preliminary data.</text>
</comment>
<keyword evidence="3" id="KW-1185">Reference proteome</keyword>
<proteinExistence type="predicted"/>
<dbReference type="Proteomes" id="UP001196413">
    <property type="component" value="Unassembled WGS sequence"/>
</dbReference>
<name>A0AAD5R5W0_PARTN</name>
<keyword evidence="1" id="KW-0732">Signal</keyword>
<organism evidence="2 3">
    <name type="scientific">Parelaphostrongylus tenuis</name>
    <name type="common">Meningeal worm</name>
    <dbReference type="NCBI Taxonomy" id="148309"/>
    <lineage>
        <taxon>Eukaryota</taxon>
        <taxon>Metazoa</taxon>
        <taxon>Ecdysozoa</taxon>
        <taxon>Nematoda</taxon>
        <taxon>Chromadorea</taxon>
        <taxon>Rhabditida</taxon>
        <taxon>Rhabditina</taxon>
        <taxon>Rhabditomorpha</taxon>
        <taxon>Strongyloidea</taxon>
        <taxon>Metastrongylidae</taxon>
        <taxon>Parelaphostrongylus</taxon>
    </lineage>
</organism>
<dbReference type="AlphaFoldDB" id="A0AAD5R5W0"/>
<accession>A0AAD5R5W0</accession>
<evidence type="ECO:0000313" key="3">
    <source>
        <dbReference type="Proteomes" id="UP001196413"/>
    </source>
</evidence>
<dbReference type="EMBL" id="JAHQIW010006757">
    <property type="protein sequence ID" value="KAJ1370240.1"/>
    <property type="molecule type" value="Genomic_DNA"/>
</dbReference>
<gene>
    <name evidence="2" type="ORF">KIN20_031929</name>
</gene>
<sequence length="224" mass="23608">MATLLLDPLVFSLLATISTVLGCGVVPAGQVRTRTFTVTGFTTLPVQMVYAANAALSTQVSGIASDSAGAQGFIKRLVMQTVFDVLERQGRSALLPDALITGILGQLEVKVTYEPMGCQTALGPTDIITKISAMPQNCIVVGSTVTGICPKIHDQTEESKDMNVITPIPGNQTSITGTITTTNVIMANWSNMMWQSILNRALRMLASGPFGSHFFSAIATVGGN</sequence>
<evidence type="ECO:0008006" key="4">
    <source>
        <dbReference type="Google" id="ProtNLM"/>
    </source>
</evidence>
<protein>
    <recommendedName>
        <fullName evidence="4">Secreted protein</fullName>
    </recommendedName>
</protein>
<evidence type="ECO:0000256" key="1">
    <source>
        <dbReference type="SAM" id="SignalP"/>
    </source>
</evidence>
<evidence type="ECO:0000313" key="2">
    <source>
        <dbReference type="EMBL" id="KAJ1370240.1"/>
    </source>
</evidence>